<reference evidence="2" key="1">
    <citation type="submission" date="2019-09" db="EMBL/GenBank/DDBJ databases">
        <title>Genomic analysis of Haloferax sp. CBA1149.</title>
        <authorList>
            <person name="Roh S.W."/>
        </authorList>
    </citation>
    <scope>NUCLEOTIDE SEQUENCE</scope>
    <source>
        <strain evidence="2">CBA1149</strain>
    </source>
</reference>
<dbReference type="InterPro" id="IPR016540">
    <property type="entry name" value="UCP008459"/>
</dbReference>
<sequence length="127" mass="13688">MNPTEFLDGGTVTVSDETYTVYKTEHPESAAFATIQDENETTVVAEAGTVSGENVIESEPGWKRLTFEMVLPFELVGFLAAVATALADEDISIFAISAYSTDHVLVKEEDVPVATKKLEALGCAVER</sequence>
<gene>
    <name evidence="2" type="ORF">Hfx1149_04625</name>
</gene>
<dbReference type="AlphaFoldDB" id="A0A643JYD2"/>
<dbReference type="Pfam" id="PF13840">
    <property type="entry name" value="ACT_7"/>
    <property type="match status" value="1"/>
</dbReference>
<dbReference type="SUPFAM" id="SSF55021">
    <property type="entry name" value="ACT-like"/>
    <property type="match status" value="1"/>
</dbReference>
<feature type="domain" description="CASTOR ACT" evidence="1">
    <location>
        <begin position="57"/>
        <end position="119"/>
    </location>
</feature>
<evidence type="ECO:0000259" key="1">
    <source>
        <dbReference type="Pfam" id="PF13840"/>
    </source>
</evidence>
<proteinExistence type="predicted"/>
<dbReference type="EMBL" id="VZUS01000001">
    <property type="protein sequence ID" value="KAB1187347.1"/>
    <property type="molecule type" value="Genomic_DNA"/>
</dbReference>
<evidence type="ECO:0000313" key="2">
    <source>
        <dbReference type="EMBL" id="KAB1187347.1"/>
    </source>
</evidence>
<dbReference type="Gene3D" id="3.30.2130.10">
    <property type="entry name" value="VC0802-like"/>
    <property type="match status" value="1"/>
</dbReference>
<dbReference type="RefSeq" id="WP_151135907.1">
    <property type="nucleotide sequence ID" value="NZ_VZUS01000001.1"/>
</dbReference>
<dbReference type="InterPro" id="IPR045865">
    <property type="entry name" value="ACT-like_dom_sf"/>
</dbReference>
<protein>
    <submittedName>
        <fullName evidence="2">ACT domain-containing protein</fullName>
    </submittedName>
</protein>
<organism evidence="2">
    <name type="scientific">Haloferax sp. CBA1149</name>
    <dbReference type="NCBI Taxonomy" id="2650753"/>
    <lineage>
        <taxon>Archaea</taxon>
        <taxon>Methanobacteriati</taxon>
        <taxon>Methanobacteriota</taxon>
        <taxon>Stenosarchaea group</taxon>
        <taxon>Halobacteria</taxon>
        <taxon>Halobacteriales</taxon>
        <taxon>Haloferacaceae</taxon>
        <taxon>Haloferax</taxon>
    </lineage>
</organism>
<comment type="caution">
    <text evidence="2">The sequence shown here is derived from an EMBL/GenBank/DDBJ whole genome shotgun (WGS) entry which is preliminary data.</text>
</comment>
<dbReference type="PIRSF" id="PIRSF008459">
    <property type="entry name" value="UCP008459"/>
    <property type="match status" value="1"/>
</dbReference>
<dbReference type="InterPro" id="IPR027795">
    <property type="entry name" value="CASTOR_ACT_dom"/>
</dbReference>
<name>A0A643JYD2_9EURY</name>
<accession>A0A643JYD2</accession>